<evidence type="ECO:0000313" key="3">
    <source>
        <dbReference type="Proteomes" id="UP001642487"/>
    </source>
</evidence>
<gene>
    <name evidence="2" type="ORF">CITCOLO1_LOCUS10363</name>
</gene>
<dbReference type="Gene3D" id="3.40.50.2000">
    <property type="entry name" value="Glycogen Phosphorylase B"/>
    <property type="match status" value="1"/>
</dbReference>
<dbReference type="PANTHER" id="PTHR11926:SF870">
    <property type="entry name" value="UDP-GLYCOSYLTRANSFERASE 75B1"/>
    <property type="match status" value="1"/>
</dbReference>
<sequence length="168" mass="18822">MACLSPLSPTALPPPTSHASSRLALVDLLSSSQQSLLPFTCIVHTLLIPWVARVALELHVPTAILWIQSVAAFDVYYYYFNGYSDVIRNGYKDDGSNSLLFNIWLPGLPLMNVLDLPSFVVSNDYHGLILKSFEEKMQVLEEEENVSILLTRLMHWNMMPLPQSGSLT</sequence>
<dbReference type="SUPFAM" id="SSF53756">
    <property type="entry name" value="UDP-Glycosyltransferase/glycogen phosphorylase"/>
    <property type="match status" value="1"/>
</dbReference>
<evidence type="ECO:0000256" key="1">
    <source>
        <dbReference type="ARBA" id="ARBA00009995"/>
    </source>
</evidence>
<reference evidence="2 3" key="1">
    <citation type="submission" date="2024-03" db="EMBL/GenBank/DDBJ databases">
        <authorList>
            <person name="Gkanogiannis A."/>
            <person name="Becerra Lopez-Lavalle L."/>
        </authorList>
    </citation>
    <scope>NUCLEOTIDE SEQUENCE [LARGE SCALE GENOMIC DNA]</scope>
</reference>
<evidence type="ECO:0000313" key="2">
    <source>
        <dbReference type="EMBL" id="CAK9318399.1"/>
    </source>
</evidence>
<accession>A0ABP0YDB6</accession>
<keyword evidence="3" id="KW-1185">Reference proteome</keyword>
<comment type="similarity">
    <text evidence="1">Belongs to the UDP-glycosyltransferase family.</text>
</comment>
<dbReference type="PANTHER" id="PTHR11926">
    <property type="entry name" value="GLUCOSYL/GLUCURONOSYL TRANSFERASES"/>
    <property type="match status" value="1"/>
</dbReference>
<dbReference type="EMBL" id="OZ021737">
    <property type="protein sequence ID" value="CAK9318399.1"/>
    <property type="molecule type" value="Genomic_DNA"/>
</dbReference>
<organism evidence="2 3">
    <name type="scientific">Citrullus colocynthis</name>
    <name type="common">colocynth</name>
    <dbReference type="NCBI Taxonomy" id="252529"/>
    <lineage>
        <taxon>Eukaryota</taxon>
        <taxon>Viridiplantae</taxon>
        <taxon>Streptophyta</taxon>
        <taxon>Embryophyta</taxon>
        <taxon>Tracheophyta</taxon>
        <taxon>Spermatophyta</taxon>
        <taxon>Magnoliopsida</taxon>
        <taxon>eudicotyledons</taxon>
        <taxon>Gunneridae</taxon>
        <taxon>Pentapetalae</taxon>
        <taxon>rosids</taxon>
        <taxon>fabids</taxon>
        <taxon>Cucurbitales</taxon>
        <taxon>Cucurbitaceae</taxon>
        <taxon>Benincaseae</taxon>
        <taxon>Citrullus</taxon>
    </lineage>
</organism>
<proteinExistence type="inferred from homology"/>
<protein>
    <submittedName>
        <fullName evidence="2">Uncharacterized protein</fullName>
    </submittedName>
</protein>
<name>A0ABP0YDB6_9ROSI</name>
<dbReference type="Proteomes" id="UP001642487">
    <property type="component" value="Chromosome 3"/>
</dbReference>